<feature type="transmembrane region" description="Helical" evidence="1">
    <location>
        <begin position="162"/>
        <end position="182"/>
    </location>
</feature>
<dbReference type="RefSeq" id="WP_198688088.1">
    <property type="nucleotide sequence ID" value="NZ_CAWPUD010000060.1"/>
</dbReference>
<keyword evidence="3" id="KW-1185">Reference proteome</keyword>
<keyword evidence="1" id="KW-0472">Membrane</keyword>
<comment type="caution">
    <text evidence="2">The sequence shown here is derived from an EMBL/GenBank/DDBJ whole genome shotgun (WGS) entry which is preliminary data.</text>
</comment>
<dbReference type="Proteomes" id="UP000696184">
    <property type="component" value="Unassembled WGS sequence"/>
</dbReference>
<reference evidence="2 3" key="1">
    <citation type="submission" date="2020-08" db="EMBL/GenBank/DDBJ databases">
        <title>Description of Xenorhabdus lircayensis sp. nov., the symbiotic bacterium associated with the entomopathogenic nematode Steirnernema unicornum.</title>
        <authorList>
            <person name="Castaneda-Alvarez C."/>
            <person name="Prodan S."/>
            <person name="Zamorano A."/>
            <person name="San-Blas E."/>
            <person name="Aballay E."/>
        </authorList>
    </citation>
    <scope>NUCLEOTIDE SEQUENCE [LARGE SCALE GENOMIC DNA]</scope>
    <source>
        <strain evidence="2 3">VLS</strain>
    </source>
</reference>
<gene>
    <name evidence="2" type="ORF">H8A87_00530</name>
</gene>
<keyword evidence="1" id="KW-0812">Transmembrane</keyword>
<sequence>MRDTERNLCFGSILSFMAGNIELSTIKFERVTFPQFTKTTEVLYTHHELQPHFTSPFIQDNVIKKTSGDNILTYNEEEHMSDFTKTELESLLKVNKSEVDVAVATVKKDIAEWREQQNTQMANLNATIQAMSSKIDGKLEAVEGKIDGIKTSITTIKWTTSIGLTLVTIIMSAVVLVSSWIMSGKIVSSPLQPAATHSQPAESAKK</sequence>
<evidence type="ECO:0000313" key="3">
    <source>
        <dbReference type="Proteomes" id="UP000696184"/>
    </source>
</evidence>
<organism evidence="2 3">
    <name type="scientific">Xenorhabdus lircayensis</name>
    <dbReference type="NCBI Taxonomy" id="2763499"/>
    <lineage>
        <taxon>Bacteria</taxon>
        <taxon>Pseudomonadati</taxon>
        <taxon>Pseudomonadota</taxon>
        <taxon>Gammaproteobacteria</taxon>
        <taxon>Enterobacterales</taxon>
        <taxon>Morganellaceae</taxon>
        <taxon>Xenorhabdus</taxon>
    </lineage>
</organism>
<protein>
    <submittedName>
        <fullName evidence="2">Uncharacterized protein</fullName>
    </submittedName>
</protein>
<accession>A0ABS0U3B9</accession>
<evidence type="ECO:0000256" key="1">
    <source>
        <dbReference type="SAM" id="Phobius"/>
    </source>
</evidence>
<proteinExistence type="predicted"/>
<name>A0ABS0U3B9_9GAMM</name>
<keyword evidence="1" id="KW-1133">Transmembrane helix</keyword>
<evidence type="ECO:0000313" key="2">
    <source>
        <dbReference type="EMBL" id="MBI6547281.1"/>
    </source>
</evidence>
<dbReference type="EMBL" id="JACOII010000006">
    <property type="protein sequence ID" value="MBI6547281.1"/>
    <property type="molecule type" value="Genomic_DNA"/>
</dbReference>